<gene>
    <name evidence="7" type="ordered locus">KQS_13825</name>
</gene>
<reference evidence="8" key="2">
    <citation type="submission" date="2012-03" db="EMBL/GenBank/DDBJ databases">
        <title>Complete genome sequence of Flavobacterium indicum GPTSA100-9T, isolated from warm spring water.</title>
        <authorList>
            <person name="Barbier P."/>
            <person name="Houel A."/>
            <person name="Loux V."/>
            <person name="Poulain J."/>
            <person name="Bernardet J.-F."/>
            <person name="Touchon M."/>
            <person name="Duchaud E."/>
        </authorList>
    </citation>
    <scope>NUCLEOTIDE SEQUENCE [LARGE SCALE GENOMIC DNA]</scope>
    <source>
        <strain evidence="8">DSM 17447 / CIP 109464 / GPTSA100-9</strain>
    </source>
</reference>
<evidence type="ECO:0000313" key="7">
    <source>
        <dbReference type="EMBL" id="CCG54662.1"/>
    </source>
</evidence>
<dbReference type="GO" id="GO:0016020">
    <property type="term" value="C:membrane"/>
    <property type="evidence" value="ECO:0007669"/>
    <property type="project" value="UniProtKB-SubCell"/>
</dbReference>
<dbReference type="EMBL" id="HE774682">
    <property type="protein sequence ID" value="CCG54662.1"/>
    <property type="molecule type" value="Genomic_DNA"/>
</dbReference>
<feature type="transmembrane region" description="Helical" evidence="5">
    <location>
        <begin position="26"/>
        <end position="47"/>
    </location>
</feature>
<dbReference type="PATRIC" id="fig|1094466.5.peg.2712"/>
<comment type="subcellular location">
    <subcellularLocation>
        <location evidence="1">Membrane</location>
        <topology evidence="1">Multi-pass membrane protein</topology>
    </subcellularLocation>
</comment>
<evidence type="ECO:0000259" key="6">
    <source>
        <dbReference type="Pfam" id="PF04932"/>
    </source>
</evidence>
<evidence type="ECO:0000256" key="4">
    <source>
        <dbReference type="ARBA" id="ARBA00023136"/>
    </source>
</evidence>
<dbReference type="KEGG" id="fin:KQS_13825"/>
<accession>H8XS78</accession>
<feature type="domain" description="O-antigen ligase-related" evidence="6">
    <location>
        <begin position="164"/>
        <end position="342"/>
    </location>
</feature>
<feature type="transmembrane region" description="Helical" evidence="5">
    <location>
        <begin position="330"/>
        <end position="347"/>
    </location>
</feature>
<proteinExistence type="predicted"/>
<sequence length="409" mass="47879">MAVNNIATAIFVLSAFLSLNKSKLKIGFVFIVPMSLFIWMLLSYFWSYEPDDSLKAIFKEITLILIPLAFVIKKPFSSEQKNLIFKYYSFAMVGYVIYFLIRAGVRYILTKDVSVFFYHGPENDVDTGLVPRLLNAIHVSVYVVLSFFYFFCKESKTTIEKIILGLLFVFVLLLSSKNIIIVFIVLIFLRTFYSSKIANKLRLRNATIVLVLLGVILSFSKIKERFLIEFTSNTNSSLTNNSNTSSSVNNISIYQAWNQEKFTHNDYFPGTAFRVYQVRVFKELIMEYPIFWKGFGMNASQEKIQEKEKEHNLYPGYGSYNFHNQYVQNFADLGIVGLFFLILMLFLNIKKAFSNKDFIHITFAILMISLFLTESFLWRQRGVCFFIMFYCFFMNNNEQKKQLIKDFHF</sequence>
<feature type="transmembrane region" description="Helical" evidence="5">
    <location>
        <begin position="359"/>
        <end position="378"/>
    </location>
</feature>
<evidence type="ECO:0000313" key="8">
    <source>
        <dbReference type="Proteomes" id="UP000007599"/>
    </source>
</evidence>
<feature type="transmembrane region" description="Helical" evidence="5">
    <location>
        <begin position="129"/>
        <end position="151"/>
    </location>
</feature>
<evidence type="ECO:0000256" key="5">
    <source>
        <dbReference type="SAM" id="Phobius"/>
    </source>
</evidence>
<feature type="transmembrane region" description="Helical" evidence="5">
    <location>
        <begin position="201"/>
        <end position="219"/>
    </location>
</feature>
<dbReference type="Proteomes" id="UP000007599">
    <property type="component" value="Chromosome I"/>
</dbReference>
<dbReference type="eggNOG" id="COG3307">
    <property type="taxonomic scope" value="Bacteria"/>
</dbReference>
<evidence type="ECO:0000256" key="3">
    <source>
        <dbReference type="ARBA" id="ARBA00022989"/>
    </source>
</evidence>
<dbReference type="HOGENOM" id="CLU_672231_0_0_10"/>
<reference evidence="7 8" key="1">
    <citation type="journal article" date="2012" name="J. Bacteriol.">
        <title>Complete Genome Sequence of Flavobacterium indicum GPSTA100-9T, Isolated from Warm Spring Water.</title>
        <authorList>
            <person name="Barbier P."/>
            <person name="Houel A."/>
            <person name="Loux V."/>
            <person name="Poulain J."/>
            <person name="Bernardet J.F."/>
            <person name="Touchon M."/>
            <person name="Duchaud E."/>
        </authorList>
    </citation>
    <scope>NUCLEOTIDE SEQUENCE [LARGE SCALE GENOMIC DNA]</scope>
    <source>
        <strain evidence="8">DSM 17447 / CIP 109464 / GPTSA100-9</strain>
    </source>
</reference>
<keyword evidence="4 5" id="KW-0472">Membrane</keyword>
<organism evidence="7 8">
    <name type="scientific">Flavobacterium indicum (strain DSM 17447 / CIP 109464 / GPTSA100-9)</name>
    <dbReference type="NCBI Taxonomy" id="1094466"/>
    <lineage>
        <taxon>Bacteria</taxon>
        <taxon>Pseudomonadati</taxon>
        <taxon>Bacteroidota</taxon>
        <taxon>Flavobacteriia</taxon>
        <taxon>Flavobacteriales</taxon>
        <taxon>Flavobacteriaceae</taxon>
        <taxon>Flavobacterium</taxon>
    </lineage>
</organism>
<name>H8XS78_FLAIG</name>
<dbReference type="AlphaFoldDB" id="H8XS78"/>
<protein>
    <recommendedName>
        <fullName evidence="6">O-antigen ligase-related domain-containing protein</fullName>
    </recommendedName>
</protein>
<dbReference type="STRING" id="1094466.KQS_13825"/>
<keyword evidence="2 5" id="KW-0812">Transmembrane</keyword>
<evidence type="ECO:0000256" key="1">
    <source>
        <dbReference type="ARBA" id="ARBA00004141"/>
    </source>
</evidence>
<dbReference type="Pfam" id="PF04932">
    <property type="entry name" value="Wzy_C"/>
    <property type="match status" value="1"/>
</dbReference>
<keyword evidence="8" id="KW-1185">Reference proteome</keyword>
<feature type="transmembrane region" description="Helical" evidence="5">
    <location>
        <begin position="84"/>
        <end position="109"/>
    </location>
</feature>
<feature type="transmembrane region" description="Helical" evidence="5">
    <location>
        <begin position="163"/>
        <end position="189"/>
    </location>
</feature>
<evidence type="ECO:0000256" key="2">
    <source>
        <dbReference type="ARBA" id="ARBA00022692"/>
    </source>
</evidence>
<dbReference type="InterPro" id="IPR007016">
    <property type="entry name" value="O-antigen_ligase-rel_domated"/>
</dbReference>
<keyword evidence="3 5" id="KW-1133">Transmembrane helix</keyword>